<keyword evidence="2" id="KW-1185">Reference proteome</keyword>
<dbReference type="InterPro" id="IPR019953">
    <property type="entry name" value="OHR"/>
</dbReference>
<evidence type="ECO:0008006" key="3">
    <source>
        <dbReference type="Google" id="ProtNLM"/>
    </source>
</evidence>
<name>A0A261VYA5_9BORD</name>
<dbReference type="Proteomes" id="UP000215633">
    <property type="component" value="Unassembled WGS sequence"/>
</dbReference>
<dbReference type="EMBL" id="NEVT01000003">
    <property type="protein sequence ID" value="OZI78787.1"/>
    <property type="molecule type" value="Genomic_DNA"/>
</dbReference>
<sequence>MRARFRLDSADAVSTRDARHAHVQGADGLLDLDLLAAGQAVTAEDTRIAPLQVFAAACAAGFHATLGRIAGGESAVRAEAALYATAGRRFELGVVLRVSLPGRTPGDARALADQARRQCPYLGALGPRATVLLAEPG</sequence>
<dbReference type="PANTHER" id="PTHR33797:SF2">
    <property type="entry name" value="ORGANIC HYDROPEROXIDE RESISTANCE PROTEIN-LIKE"/>
    <property type="match status" value="1"/>
</dbReference>
<dbReference type="InterPro" id="IPR015946">
    <property type="entry name" value="KH_dom-like_a/b"/>
</dbReference>
<dbReference type="InterPro" id="IPR036102">
    <property type="entry name" value="OsmC/Ohrsf"/>
</dbReference>
<proteinExistence type="predicted"/>
<dbReference type="SUPFAM" id="SSF82784">
    <property type="entry name" value="OsmC-like"/>
    <property type="match status" value="1"/>
</dbReference>
<evidence type="ECO:0000313" key="2">
    <source>
        <dbReference type="Proteomes" id="UP000215633"/>
    </source>
</evidence>
<comment type="caution">
    <text evidence="1">The sequence shown here is derived from an EMBL/GenBank/DDBJ whole genome shotgun (WGS) entry which is preliminary data.</text>
</comment>
<dbReference type="RefSeq" id="WP_094805617.1">
    <property type="nucleotide sequence ID" value="NZ_NEVT01000003.1"/>
</dbReference>
<evidence type="ECO:0000313" key="1">
    <source>
        <dbReference type="EMBL" id="OZI78787.1"/>
    </source>
</evidence>
<dbReference type="PANTHER" id="PTHR33797">
    <property type="entry name" value="ORGANIC HYDROPEROXIDE RESISTANCE PROTEIN-LIKE"/>
    <property type="match status" value="1"/>
</dbReference>
<dbReference type="AlphaFoldDB" id="A0A261VYA5"/>
<dbReference type="GO" id="GO:0006979">
    <property type="term" value="P:response to oxidative stress"/>
    <property type="evidence" value="ECO:0007669"/>
    <property type="project" value="InterPro"/>
</dbReference>
<dbReference type="Gene3D" id="3.30.300.20">
    <property type="match status" value="1"/>
</dbReference>
<reference evidence="2" key="1">
    <citation type="submission" date="2017-05" db="EMBL/GenBank/DDBJ databases">
        <title>Complete and WGS of Bordetella genogroups.</title>
        <authorList>
            <person name="Spilker T."/>
            <person name="Lipuma J."/>
        </authorList>
    </citation>
    <scope>NUCLEOTIDE SEQUENCE [LARGE SCALE GENOMIC DNA]</scope>
    <source>
        <strain evidence="2">AU8256</strain>
    </source>
</reference>
<gene>
    <name evidence="1" type="ORF">CAL24_02210</name>
</gene>
<protein>
    <recommendedName>
        <fullName evidence="3">Osmotically inducible protein OsmC</fullName>
    </recommendedName>
</protein>
<organism evidence="1 2">
    <name type="scientific">Bordetella genomosp. 2</name>
    <dbReference type="NCBI Taxonomy" id="1983456"/>
    <lineage>
        <taxon>Bacteria</taxon>
        <taxon>Pseudomonadati</taxon>
        <taxon>Pseudomonadota</taxon>
        <taxon>Betaproteobacteria</taxon>
        <taxon>Burkholderiales</taxon>
        <taxon>Alcaligenaceae</taxon>
        <taxon>Bordetella</taxon>
    </lineage>
</organism>
<accession>A0A261VYA5</accession>